<dbReference type="EMBL" id="KT007030">
    <property type="protein sequence ID" value="AKQ04160.1"/>
    <property type="molecule type" value="Genomic_DNA"/>
</dbReference>
<dbReference type="InterPro" id="IPR001196">
    <property type="entry name" value="Ribosomal_uL15_CS"/>
</dbReference>
<dbReference type="GO" id="GO:0006412">
    <property type="term" value="P:translation"/>
    <property type="evidence" value="ECO:0007669"/>
    <property type="project" value="UniProtKB-UniRule"/>
</dbReference>
<accession>A0A0H4TBC8</accession>
<comment type="subunit">
    <text evidence="4">Part of the 50S ribosomal subunit.</text>
</comment>
<dbReference type="AlphaFoldDB" id="A0A0H4TBC8"/>
<dbReference type="GO" id="GO:0003735">
    <property type="term" value="F:structural constituent of ribosome"/>
    <property type="evidence" value="ECO:0007669"/>
    <property type="project" value="InterPro"/>
</dbReference>
<keyword evidence="2 4" id="KW-0689">Ribosomal protein</keyword>
<organism evidence="8">
    <name type="scientific">uncultured bacterium Rifle_16ft_4_minimus_4226</name>
    <dbReference type="NCBI Taxonomy" id="1665160"/>
    <lineage>
        <taxon>Bacteria</taxon>
        <taxon>environmental samples</taxon>
    </lineage>
</organism>
<dbReference type="Pfam" id="PF00828">
    <property type="entry name" value="Ribosomal_L27A"/>
    <property type="match status" value="1"/>
</dbReference>
<feature type="region of interest" description="Disordered" evidence="6">
    <location>
        <begin position="1"/>
        <end position="53"/>
    </location>
</feature>
<dbReference type="PROSITE" id="PS00475">
    <property type="entry name" value="RIBOSOMAL_L15"/>
    <property type="match status" value="1"/>
</dbReference>
<feature type="domain" description="Large ribosomal subunit protein uL15/eL18" evidence="7">
    <location>
        <begin position="77"/>
        <end position="143"/>
    </location>
</feature>
<evidence type="ECO:0000313" key="8">
    <source>
        <dbReference type="EMBL" id="AKQ04160.1"/>
    </source>
</evidence>
<evidence type="ECO:0000259" key="7">
    <source>
        <dbReference type="Pfam" id="PF00828"/>
    </source>
</evidence>
<keyword evidence="4" id="KW-0694">RNA-binding</keyword>
<comment type="similarity">
    <text evidence="1 4 5">Belongs to the universal ribosomal protein uL15 family.</text>
</comment>
<dbReference type="SUPFAM" id="SSF52080">
    <property type="entry name" value="Ribosomal proteins L15p and L18e"/>
    <property type="match status" value="1"/>
</dbReference>
<dbReference type="Gene3D" id="3.100.10.10">
    <property type="match status" value="1"/>
</dbReference>
<protein>
    <recommendedName>
        <fullName evidence="4">Large ribosomal subunit protein uL15</fullName>
    </recommendedName>
</protein>
<gene>
    <name evidence="4" type="primary">rplO</name>
</gene>
<proteinExistence type="inferred from homology"/>
<keyword evidence="3 4" id="KW-0687">Ribonucleoprotein</keyword>
<sequence length="146" mass="16081">MDLSNLNPPQGAKKRKKRVGRGSGSGHGKTSCRGNKGQKSRSGGKIAPWFEGGQMPLQRRIPKRGFRNIFKKEYTIINLKDLNIFSGDEVITIEKLRQQGLVKKIRDGVKVLGEGKLEKPLVIEAHKFSKSATEKIMAVGGTAKVI</sequence>
<dbReference type="HAMAP" id="MF_01341">
    <property type="entry name" value="Ribosomal_uL15"/>
    <property type="match status" value="1"/>
</dbReference>
<dbReference type="GO" id="GO:0019843">
    <property type="term" value="F:rRNA binding"/>
    <property type="evidence" value="ECO:0007669"/>
    <property type="project" value="UniProtKB-UniRule"/>
</dbReference>
<dbReference type="NCBIfam" id="TIGR01071">
    <property type="entry name" value="rplO_bact"/>
    <property type="match status" value="1"/>
</dbReference>
<dbReference type="PANTHER" id="PTHR12934">
    <property type="entry name" value="50S RIBOSOMAL PROTEIN L15"/>
    <property type="match status" value="1"/>
</dbReference>
<evidence type="ECO:0000256" key="3">
    <source>
        <dbReference type="ARBA" id="ARBA00023274"/>
    </source>
</evidence>
<reference evidence="8" key="1">
    <citation type="journal article" date="2015" name="ISME J.">
        <title>Aquifer environment selects for microbial species cohorts in sediment and groundwater.</title>
        <authorList>
            <person name="Hug L.A."/>
            <person name="Thomas B.C."/>
            <person name="Brown C.T."/>
            <person name="Frischkorn K.R."/>
            <person name="Williams K.H."/>
            <person name="Tringe S.G."/>
            <person name="Banfield J.F."/>
        </authorList>
    </citation>
    <scope>NUCLEOTIDE SEQUENCE</scope>
</reference>
<name>A0A0H4TBC8_9BACT</name>
<comment type="function">
    <text evidence="4">Binds to the 23S rRNA.</text>
</comment>
<dbReference type="InterPro" id="IPR005749">
    <property type="entry name" value="Ribosomal_uL15_bac-type"/>
</dbReference>
<evidence type="ECO:0000256" key="1">
    <source>
        <dbReference type="ARBA" id="ARBA00007320"/>
    </source>
</evidence>
<dbReference type="InterPro" id="IPR036227">
    <property type="entry name" value="Ribosomal_uL15/eL18_sf"/>
</dbReference>
<dbReference type="InterPro" id="IPR030878">
    <property type="entry name" value="Ribosomal_uL15"/>
</dbReference>
<dbReference type="InterPro" id="IPR021131">
    <property type="entry name" value="Ribosomal_uL15/eL18"/>
</dbReference>
<evidence type="ECO:0000256" key="5">
    <source>
        <dbReference type="RuleBase" id="RU003888"/>
    </source>
</evidence>
<evidence type="ECO:0000256" key="4">
    <source>
        <dbReference type="HAMAP-Rule" id="MF_01341"/>
    </source>
</evidence>
<evidence type="ECO:0000256" key="2">
    <source>
        <dbReference type="ARBA" id="ARBA00022980"/>
    </source>
</evidence>
<keyword evidence="4" id="KW-0699">rRNA-binding</keyword>
<dbReference type="GO" id="GO:0022625">
    <property type="term" value="C:cytosolic large ribosomal subunit"/>
    <property type="evidence" value="ECO:0007669"/>
    <property type="project" value="TreeGrafter"/>
</dbReference>
<dbReference type="PANTHER" id="PTHR12934:SF11">
    <property type="entry name" value="LARGE RIBOSOMAL SUBUNIT PROTEIN UL15M"/>
    <property type="match status" value="1"/>
</dbReference>
<evidence type="ECO:0000256" key="6">
    <source>
        <dbReference type="SAM" id="MobiDB-lite"/>
    </source>
</evidence>